<evidence type="ECO:0000313" key="1">
    <source>
        <dbReference type="EMBL" id="MEY8001567.1"/>
    </source>
</evidence>
<gene>
    <name evidence="1" type="ORF">AB8U03_15465</name>
</gene>
<reference evidence="1 2" key="1">
    <citation type="submission" date="2024-08" db="EMBL/GenBank/DDBJ databases">
        <title>Clostridium lapicellarii sp. nov., and Clostridium renhuaiense sp. nov., two species isolated from the mud in a fermentation cellar used for producing sauce-flavour Chinese liquors.</title>
        <authorList>
            <person name="Yang F."/>
            <person name="Wang H."/>
            <person name="Chen L.Q."/>
            <person name="Zhou N."/>
            <person name="Lu J.J."/>
            <person name="Pu X.X."/>
            <person name="Wan B."/>
            <person name="Wang L."/>
            <person name="Liu S.J."/>
        </authorList>
    </citation>
    <scope>NUCLEOTIDE SEQUENCE [LARGE SCALE GENOMIC DNA]</scope>
    <source>
        <strain evidence="1 2">MT-5</strain>
    </source>
</reference>
<proteinExistence type="predicted"/>
<keyword evidence="2" id="KW-1185">Reference proteome</keyword>
<organism evidence="1 2">
    <name type="scientific">Clostridium moutaii</name>
    <dbReference type="NCBI Taxonomy" id="3240932"/>
    <lineage>
        <taxon>Bacteria</taxon>
        <taxon>Bacillati</taxon>
        <taxon>Bacillota</taxon>
        <taxon>Clostridia</taxon>
        <taxon>Eubacteriales</taxon>
        <taxon>Clostridiaceae</taxon>
        <taxon>Clostridium</taxon>
    </lineage>
</organism>
<dbReference type="Proteomes" id="UP001564657">
    <property type="component" value="Unassembled WGS sequence"/>
</dbReference>
<name>A0ABV4BTM8_9CLOT</name>
<comment type="caution">
    <text evidence="1">The sequence shown here is derived from an EMBL/GenBank/DDBJ whole genome shotgun (WGS) entry which is preliminary data.</text>
</comment>
<protein>
    <submittedName>
        <fullName evidence="1">Uncharacterized protein</fullName>
    </submittedName>
</protein>
<dbReference type="RefSeq" id="WP_369705460.1">
    <property type="nucleotide sequence ID" value="NZ_JBGEWD010000021.1"/>
</dbReference>
<dbReference type="EMBL" id="JBGEWD010000021">
    <property type="protein sequence ID" value="MEY8001567.1"/>
    <property type="molecule type" value="Genomic_DNA"/>
</dbReference>
<evidence type="ECO:0000313" key="2">
    <source>
        <dbReference type="Proteomes" id="UP001564657"/>
    </source>
</evidence>
<accession>A0ABV4BTM8</accession>
<sequence length="71" mass="8145">MIARPKYNRISKKWNIACMVDGEEIPLGHQTGICFKNVEFGSKDKAIEYIENREGMELKVEEAKNVETNSI</sequence>